<proteinExistence type="predicted"/>
<dbReference type="GeneID" id="58226927"/>
<feature type="region of interest" description="Disordered" evidence="1">
    <location>
        <begin position="20"/>
        <end position="43"/>
    </location>
</feature>
<evidence type="ECO:0000313" key="4">
    <source>
        <dbReference type="Proteomes" id="UP000033664"/>
    </source>
</evidence>
<feature type="compositionally biased region" description="Basic and acidic residues" evidence="1">
    <location>
        <begin position="25"/>
        <end position="34"/>
    </location>
</feature>
<dbReference type="PROSITE" id="PS51257">
    <property type="entry name" value="PROKAR_LIPOPROTEIN"/>
    <property type="match status" value="1"/>
</dbReference>
<keyword evidence="4" id="KW-1185">Reference proteome</keyword>
<sequence length="925" mass="103086">MKLKHSLLISAITLALAACGSSSDNDEKPLDKTPDGLTFPTVDGAPLNEWVESEPVSIKGIDESVSVSIENGEYSIDGGEYTTANGTIAAGETLQVRVKTPTSRTTLVEATVTVGESVVSFKAKTASQIAFMGWDVNYGNEPRISNLAMNNASLVVDVNTQEADALEGEKIKSLVKTSDELFFCRGDVGANYSDTLYVYNYVTENTSHLGTLSALTKEDSQCIEQFELENRLYVITENASKERYLWEIDRNKEGKLTKVRSYPKNEVQKDYGTGTNDTFEVVRYGKLLLKIANINMGSYIATRYTVESLLESDRPAQNFRTHEFLGEKEGLLYFRSSNQYWRTDGTESGTFEISEEQYDVLFNRENEDYYVDQGSFLCRTDKVDFYSVEQFPNHDFYSYDRETGANERLLTQVKEDSVKCNDDYAVVIQPVDNGEYLWRSGGVAENTFTLKEAASGDLEIFQTINTFYIRHDSDLYFISESGEHADQVAVQQTIKDVFVQDNTLFYNGYTDTEGTELWAANGLDISQLTADSFAPSSTTGTQSFDYQSTALLGDHTMIALDNESVYAIDMNANGDVYKFNVNGDEQSTFQRKSISFTNEITKTQKYGYFESWVDTSMGAKEFQYYRTDGVETELVGDATFITSSIAAISDTFLKLDSRGGDFNLYDDSKPLSEFVSGQVPQVTSGEEFQRSINDIIGTTNDFFYVRKKLLIDIGNEAAGGEQHLYRIGTDGSVESIYSEENLAFGEVRFLLSGDGSAYFLNPSESVSEVLVYKEESNSTEVLFSLDGSFNADDLLFYEVDSQVYMLVSGGSDSAGLYTFSSQDETLTRISEQGLLLGMVANDENIYVLGESGIWLLENDSLQLLIDESVIPDSNFIVTSNANTAVVDNKLLFEANHKLWISDGTLEGTQMLNDNYVVNSSIHTLR</sequence>
<dbReference type="RefSeq" id="WP_045978918.1">
    <property type="nucleotide sequence ID" value="NZ_JXXY01000005.1"/>
</dbReference>
<keyword evidence="2" id="KW-0732">Signal</keyword>
<protein>
    <submittedName>
        <fullName evidence="3">Uncharacterized protein</fullName>
    </submittedName>
</protein>
<dbReference type="AlphaFoldDB" id="A0A0F4PSJ6"/>
<dbReference type="EMBL" id="JXXZ01000001">
    <property type="protein sequence ID" value="KJZ02166.1"/>
    <property type="molecule type" value="Genomic_DNA"/>
</dbReference>
<gene>
    <name evidence="3" type="ORF">TW72_00300</name>
</gene>
<feature type="chain" id="PRO_5002474444" evidence="2">
    <location>
        <begin position="18"/>
        <end position="925"/>
    </location>
</feature>
<reference evidence="3 4" key="1">
    <citation type="journal article" date="2015" name="BMC Genomics">
        <title>Genome mining reveals unlocked bioactive potential of marine Gram-negative bacteria.</title>
        <authorList>
            <person name="Machado H."/>
            <person name="Sonnenschein E.C."/>
            <person name="Melchiorsen J."/>
            <person name="Gram L."/>
        </authorList>
    </citation>
    <scope>NUCLEOTIDE SEQUENCE [LARGE SCALE GENOMIC DNA]</scope>
    <source>
        <strain evidence="3 4">S3137</strain>
    </source>
</reference>
<dbReference type="OrthoDB" id="9782766at2"/>
<comment type="caution">
    <text evidence="3">The sequence shown here is derived from an EMBL/GenBank/DDBJ whole genome shotgun (WGS) entry which is preliminary data.</text>
</comment>
<feature type="signal peptide" evidence="2">
    <location>
        <begin position="1"/>
        <end position="17"/>
    </location>
</feature>
<evidence type="ECO:0000256" key="1">
    <source>
        <dbReference type="SAM" id="MobiDB-lite"/>
    </source>
</evidence>
<organism evidence="3 4">
    <name type="scientific">Pseudoalteromonas ruthenica</name>
    <dbReference type="NCBI Taxonomy" id="151081"/>
    <lineage>
        <taxon>Bacteria</taxon>
        <taxon>Pseudomonadati</taxon>
        <taxon>Pseudomonadota</taxon>
        <taxon>Gammaproteobacteria</taxon>
        <taxon>Alteromonadales</taxon>
        <taxon>Pseudoalteromonadaceae</taxon>
        <taxon>Pseudoalteromonas</taxon>
    </lineage>
</organism>
<accession>A0A0F4PSJ6</accession>
<dbReference type="PATRIC" id="fig|151081.8.peg.1240"/>
<dbReference type="Proteomes" id="UP000033664">
    <property type="component" value="Unassembled WGS sequence"/>
</dbReference>
<name>A0A0F4PSJ6_9GAMM</name>
<evidence type="ECO:0000256" key="2">
    <source>
        <dbReference type="SAM" id="SignalP"/>
    </source>
</evidence>
<evidence type="ECO:0000313" key="3">
    <source>
        <dbReference type="EMBL" id="KJZ02166.1"/>
    </source>
</evidence>